<feature type="region of interest" description="Disordered" evidence="6">
    <location>
        <begin position="436"/>
        <end position="487"/>
    </location>
</feature>
<feature type="transmembrane region" description="Helical" evidence="7">
    <location>
        <begin position="295"/>
        <end position="319"/>
    </location>
</feature>
<feature type="compositionally biased region" description="Basic and acidic residues" evidence="6">
    <location>
        <begin position="448"/>
        <end position="464"/>
    </location>
</feature>
<dbReference type="RefSeq" id="WP_177962403.1">
    <property type="nucleotide sequence ID" value="NZ_JBBMEX010000006.1"/>
</dbReference>
<evidence type="ECO:0000256" key="6">
    <source>
        <dbReference type="SAM" id="MobiDB-lite"/>
    </source>
</evidence>
<feature type="transmembrane region" description="Helical" evidence="7">
    <location>
        <begin position="152"/>
        <end position="173"/>
    </location>
</feature>
<feature type="transmembrane region" description="Helical" evidence="7">
    <location>
        <begin position="40"/>
        <end position="62"/>
    </location>
</feature>
<evidence type="ECO:0000256" key="7">
    <source>
        <dbReference type="SAM" id="Phobius"/>
    </source>
</evidence>
<evidence type="ECO:0000313" key="9">
    <source>
        <dbReference type="Proteomes" id="UP001454489"/>
    </source>
</evidence>
<organism evidence="8 9">
    <name type="scientific">Maccoyibacter intestinihominis</name>
    <dbReference type="NCBI Taxonomy" id="3133499"/>
    <lineage>
        <taxon>Bacteria</taxon>
        <taxon>Bacillati</taxon>
        <taxon>Bacillota</taxon>
        <taxon>Clostridia</taxon>
        <taxon>Lachnospirales</taxon>
        <taxon>Lachnospiraceae</taxon>
        <taxon>Maccoyibacter</taxon>
    </lineage>
</organism>
<comment type="caution">
    <text evidence="8">The sequence shown here is derived from an EMBL/GenBank/DDBJ whole genome shotgun (WGS) entry which is preliminary data.</text>
</comment>
<feature type="transmembrane region" description="Helical" evidence="7">
    <location>
        <begin position="255"/>
        <end position="274"/>
    </location>
</feature>
<reference evidence="8 9" key="1">
    <citation type="submission" date="2024-03" db="EMBL/GenBank/DDBJ databases">
        <title>Human intestinal bacterial collection.</title>
        <authorList>
            <person name="Pauvert C."/>
            <person name="Hitch T.C.A."/>
            <person name="Clavel T."/>
        </authorList>
    </citation>
    <scope>NUCLEOTIDE SEQUENCE [LARGE SCALE GENOMIC DNA]</scope>
    <source>
        <strain evidence="8 9">CLA-AA-H185</strain>
    </source>
</reference>
<feature type="transmembrane region" description="Helical" evidence="7">
    <location>
        <begin position="405"/>
        <end position="429"/>
    </location>
</feature>
<evidence type="ECO:0000256" key="5">
    <source>
        <dbReference type="ARBA" id="ARBA00023136"/>
    </source>
</evidence>
<keyword evidence="5 7" id="KW-0472">Membrane</keyword>
<evidence type="ECO:0000256" key="3">
    <source>
        <dbReference type="ARBA" id="ARBA00022960"/>
    </source>
</evidence>
<proteinExistence type="predicted"/>
<gene>
    <name evidence="8" type="ORF">WMO43_07460</name>
</gene>
<dbReference type="PANTHER" id="PTHR30474:SF3">
    <property type="entry name" value="PEPTIDOGLYCAN GLYCOSYLTRANSFERASE RODA"/>
    <property type="match status" value="1"/>
</dbReference>
<feature type="transmembrane region" description="Helical" evidence="7">
    <location>
        <begin position="216"/>
        <end position="249"/>
    </location>
</feature>
<accession>A0ABV1HDA8</accession>
<feature type="transmembrane region" description="Helical" evidence="7">
    <location>
        <begin position="119"/>
        <end position="140"/>
    </location>
</feature>
<feature type="transmembrane region" description="Helical" evidence="7">
    <location>
        <begin position="339"/>
        <end position="360"/>
    </location>
</feature>
<sequence>MVHLIIEVSKYLMIVLLAIYTYQCFAVFRRRSPERQNRIFNSQASLIYLIHLDAFLVIYASTLDLKVIGLYLVQLILLVIIQLCYKVFYRKASRLVVNNMCMLLAIGFIILTRLDFDKAMKQCEIAVAAIGITLLVPFIIHKLKFFHKLTWVYAGVGLALLSVVAVLGARSYGAKLSFSFGGISIQPSEFIKILFVFFVASMFYESTEFAQVVKTTIVAALHVVILVLSKDLGAALIFFVVYLVMLYVATRKPSYALAGLGTGALASLVAYKLFNHVRVRVVAWKNPLGVIDKEGYQICQSLFAIGTGGWFGMGLYQGMPDKIPVVEQDFVFAAISEELGGVFALCLLLVCVSCYLMFLNIAMQIKDQFYKLIALGLGTVYGFQVFLTIGGVTKFIPSTGVTLPLVSYGGSSLLSTTIIFAIIQGLYILRQDEEGMKQHEGKKKKKVNVKEKRTKREPQRKPEPAARPTSGNGRKKTGFDQDIEDLD</sequence>
<evidence type="ECO:0000256" key="2">
    <source>
        <dbReference type="ARBA" id="ARBA00022692"/>
    </source>
</evidence>
<keyword evidence="3" id="KW-0133">Cell shape</keyword>
<comment type="subcellular location">
    <subcellularLocation>
        <location evidence="1">Membrane</location>
        <topology evidence="1">Multi-pass membrane protein</topology>
    </subcellularLocation>
</comment>
<feature type="transmembrane region" description="Helical" evidence="7">
    <location>
        <begin position="12"/>
        <end position="28"/>
    </location>
</feature>
<evidence type="ECO:0000256" key="1">
    <source>
        <dbReference type="ARBA" id="ARBA00004141"/>
    </source>
</evidence>
<feature type="transmembrane region" description="Helical" evidence="7">
    <location>
        <begin position="372"/>
        <end position="393"/>
    </location>
</feature>
<evidence type="ECO:0000313" key="8">
    <source>
        <dbReference type="EMBL" id="MEQ2557705.1"/>
    </source>
</evidence>
<feature type="transmembrane region" description="Helical" evidence="7">
    <location>
        <begin position="185"/>
        <end position="204"/>
    </location>
</feature>
<evidence type="ECO:0000256" key="4">
    <source>
        <dbReference type="ARBA" id="ARBA00022989"/>
    </source>
</evidence>
<dbReference type="Pfam" id="PF01098">
    <property type="entry name" value="FTSW_RODA_SPOVE"/>
    <property type="match status" value="1"/>
</dbReference>
<dbReference type="Proteomes" id="UP001454489">
    <property type="component" value="Unassembled WGS sequence"/>
</dbReference>
<keyword evidence="9" id="KW-1185">Reference proteome</keyword>
<protein>
    <submittedName>
        <fullName evidence="8">FtsW/RodA/SpoVE family cell cycle protein</fullName>
    </submittedName>
</protein>
<dbReference type="PANTHER" id="PTHR30474">
    <property type="entry name" value="CELL CYCLE PROTEIN"/>
    <property type="match status" value="1"/>
</dbReference>
<feature type="transmembrane region" description="Helical" evidence="7">
    <location>
        <begin position="95"/>
        <end position="113"/>
    </location>
</feature>
<dbReference type="EMBL" id="JBBMEX010000006">
    <property type="protein sequence ID" value="MEQ2557705.1"/>
    <property type="molecule type" value="Genomic_DNA"/>
</dbReference>
<dbReference type="InterPro" id="IPR001182">
    <property type="entry name" value="FtsW/RodA"/>
</dbReference>
<keyword evidence="4 7" id="KW-1133">Transmembrane helix</keyword>
<keyword evidence="2 7" id="KW-0812">Transmembrane</keyword>
<name>A0ABV1HDA8_9FIRM</name>
<feature type="transmembrane region" description="Helical" evidence="7">
    <location>
        <begin position="68"/>
        <end position="88"/>
    </location>
</feature>